<dbReference type="RefSeq" id="WP_339096654.1">
    <property type="nucleotide sequence ID" value="NZ_CP149782.1"/>
</dbReference>
<dbReference type="GO" id="GO:0015666">
    <property type="term" value="F:restriction endodeoxyribonuclease activity"/>
    <property type="evidence" value="ECO:0007669"/>
    <property type="project" value="TreeGrafter"/>
</dbReference>
<dbReference type="Gene3D" id="3.40.1350.10">
    <property type="match status" value="1"/>
</dbReference>
<evidence type="ECO:0000259" key="2">
    <source>
        <dbReference type="Pfam" id="PF14338"/>
    </source>
</evidence>
<sequence length="278" mass="31420">MTVPKFDQMFNAVLDSLKKLGGSASIEELEELVARNLNLNDRDLAEIHKGNTTKFSYNLAWTRTYLKKAGLLDNSERGVWALTNEGQQRSRVDGSEIKRIAHAQDKRNSVNRDEDEPEVARLNWEDELLEKVKNLSPKAFEHLAQRILRESGFVQVEVTGKGGDGGIDGKGVVRLNLLSFHVHFQCKRYKEVVTPDKIRDFRGAMVGRSDKGLLITTGRFTPEARKEANRDGAPPLELIDGQELVTMLKNLRLGVKVRMVESVEVDGRWFDDFNKANS</sequence>
<proteinExistence type="predicted"/>
<evidence type="ECO:0000313" key="3">
    <source>
        <dbReference type="EMBL" id="WYF45416.1"/>
    </source>
</evidence>
<reference evidence="3" key="1">
    <citation type="submission" date="2024-03" db="EMBL/GenBank/DDBJ databases">
        <title>Deinococcus weizhi sp. nov., isolated from human skin.</title>
        <authorList>
            <person name="Wei Z."/>
            <person name="Tian F."/>
            <person name="Yang C."/>
            <person name="Xin L.T."/>
            <person name="Wen Z.J."/>
            <person name="Lan K.C."/>
            <person name="Yu L."/>
            <person name="Zhe W."/>
            <person name="Dan F.D."/>
            <person name="Jun W."/>
            <person name="Rui Z."/>
            <person name="Yong X.J."/>
            <person name="Ting Y."/>
            <person name="Wei X."/>
            <person name="Xu Z.G."/>
            <person name="Xin Z."/>
            <person name="Dong F.G."/>
            <person name="Ni X.M."/>
            <person name="Zheng M.G."/>
            <person name="Chun Y."/>
            <person name="Qian W.X."/>
        </authorList>
    </citation>
    <scope>NUCLEOTIDE SEQUENCE</scope>
    <source>
        <strain evidence="3">VB142</strain>
    </source>
</reference>
<dbReference type="GO" id="GO:0003677">
    <property type="term" value="F:DNA binding"/>
    <property type="evidence" value="ECO:0007669"/>
    <property type="project" value="InterPro"/>
</dbReference>
<protein>
    <submittedName>
        <fullName evidence="3">Restriction endonuclease</fullName>
        <ecNumber evidence="3">3.1.21.-</ecNumber>
    </submittedName>
</protein>
<dbReference type="InterPro" id="IPR007560">
    <property type="entry name" value="Restrct_endonuc_IV_Mrr"/>
</dbReference>
<feature type="domain" description="Restriction endonuclease type IV Mrr" evidence="1">
    <location>
        <begin position="133"/>
        <end position="248"/>
    </location>
</feature>
<dbReference type="Pfam" id="PF14338">
    <property type="entry name" value="Mrr_N"/>
    <property type="match status" value="1"/>
</dbReference>
<dbReference type="Pfam" id="PF04471">
    <property type="entry name" value="Mrr_cat"/>
    <property type="match status" value="1"/>
</dbReference>
<dbReference type="InterPro" id="IPR011335">
    <property type="entry name" value="Restrct_endonuc-II-like"/>
</dbReference>
<dbReference type="EMBL" id="CP149782">
    <property type="protein sequence ID" value="WYF45416.1"/>
    <property type="molecule type" value="Genomic_DNA"/>
</dbReference>
<feature type="domain" description="Restriction system protein Mrr-like N-terminal" evidence="2">
    <location>
        <begin position="6"/>
        <end position="89"/>
    </location>
</feature>
<keyword evidence="3" id="KW-0378">Hydrolase</keyword>
<dbReference type="EC" id="3.1.21.-" evidence="3"/>
<dbReference type="PANTHER" id="PTHR30015">
    <property type="entry name" value="MRR RESTRICTION SYSTEM PROTEIN"/>
    <property type="match status" value="1"/>
</dbReference>
<keyword evidence="3" id="KW-0540">Nuclease</keyword>
<keyword evidence="3" id="KW-0255">Endonuclease</keyword>
<dbReference type="InterPro" id="IPR011856">
    <property type="entry name" value="tRNA_endonuc-like_dom_sf"/>
</dbReference>
<dbReference type="InterPro" id="IPR052906">
    <property type="entry name" value="Type_IV_Methyl-Rstrct_Enzyme"/>
</dbReference>
<dbReference type="SUPFAM" id="SSF52980">
    <property type="entry name" value="Restriction endonuclease-like"/>
    <property type="match status" value="1"/>
</dbReference>
<evidence type="ECO:0000259" key="1">
    <source>
        <dbReference type="Pfam" id="PF04471"/>
    </source>
</evidence>
<dbReference type="InterPro" id="IPR025745">
    <property type="entry name" value="Mrr-like_N_dom"/>
</dbReference>
<gene>
    <name evidence="3" type="ORF">WDJ50_04620</name>
</gene>
<dbReference type="PANTHER" id="PTHR30015:SF7">
    <property type="entry name" value="TYPE IV METHYL-DIRECTED RESTRICTION ENZYME ECOKMRR"/>
    <property type="match status" value="1"/>
</dbReference>
<dbReference type="AlphaFoldDB" id="A0AAU6Q4Y8"/>
<name>A0AAU6Q4Y8_9DEIO</name>
<dbReference type="GO" id="GO:0009307">
    <property type="term" value="P:DNA restriction-modification system"/>
    <property type="evidence" value="ECO:0007669"/>
    <property type="project" value="InterPro"/>
</dbReference>
<accession>A0AAU6Q4Y8</accession>
<organism evidence="3">
    <name type="scientific">Deinococcus sp. VB142</name>
    <dbReference type="NCBI Taxonomy" id="3112952"/>
    <lineage>
        <taxon>Bacteria</taxon>
        <taxon>Thermotogati</taxon>
        <taxon>Deinococcota</taxon>
        <taxon>Deinococci</taxon>
        <taxon>Deinococcales</taxon>
        <taxon>Deinococcaceae</taxon>
        <taxon>Deinococcus</taxon>
    </lineage>
</organism>